<dbReference type="GO" id="GO:0045165">
    <property type="term" value="P:cell fate commitment"/>
    <property type="evidence" value="ECO:0007669"/>
    <property type="project" value="TreeGrafter"/>
</dbReference>
<feature type="compositionally biased region" description="Low complexity" evidence="7">
    <location>
        <begin position="368"/>
        <end position="380"/>
    </location>
</feature>
<dbReference type="CDD" id="cd00202">
    <property type="entry name" value="ZnF_GATA"/>
    <property type="match status" value="2"/>
</dbReference>
<keyword evidence="5" id="KW-0539">Nucleus</keyword>
<feature type="domain" description="GATA-type" evidence="8">
    <location>
        <begin position="262"/>
        <end position="318"/>
    </location>
</feature>
<dbReference type="PROSITE" id="PS50114">
    <property type="entry name" value="GATA_ZN_FINGER_2"/>
    <property type="match status" value="2"/>
</dbReference>
<name>A0A9N9C1Y7_9GLOM</name>
<dbReference type="InterPro" id="IPR013088">
    <property type="entry name" value="Znf_NHR/GATA"/>
</dbReference>
<keyword evidence="2" id="KW-0479">Metal-binding</keyword>
<proteinExistence type="predicted"/>
<keyword evidence="10" id="KW-1185">Reference proteome</keyword>
<keyword evidence="3 6" id="KW-0863">Zinc-finger</keyword>
<dbReference type="InterPro" id="IPR000679">
    <property type="entry name" value="Znf_GATA"/>
</dbReference>
<reference evidence="9" key="1">
    <citation type="submission" date="2021-06" db="EMBL/GenBank/DDBJ databases">
        <authorList>
            <person name="Kallberg Y."/>
            <person name="Tangrot J."/>
            <person name="Rosling A."/>
        </authorList>
    </citation>
    <scope>NUCLEOTIDE SEQUENCE</scope>
    <source>
        <strain evidence="9">FL130A</strain>
    </source>
</reference>
<dbReference type="GO" id="GO:0008270">
    <property type="term" value="F:zinc ion binding"/>
    <property type="evidence" value="ECO:0007669"/>
    <property type="project" value="UniProtKB-KW"/>
</dbReference>
<dbReference type="SUPFAM" id="SSF57716">
    <property type="entry name" value="Glucocorticoid receptor-like (DNA-binding domain)"/>
    <property type="match status" value="2"/>
</dbReference>
<dbReference type="Pfam" id="PF00320">
    <property type="entry name" value="GATA"/>
    <property type="match status" value="2"/>
</dbReference>
<evidence type="ECO:0000256" key="4">
    <source>
        <dbReference type="ARBA" id="ARBA00022833"/>
    </source>
</evidence>
<accession>A0A9N9C1Y7</accession>
<dbReference type="PROSITE" id="PS00344">
    <property type="entry name" value="GATA_ZN_FINGER_1"/>
    <property type="match status" value="1"/>
</dbReference>
<feature type="region of interest" description="Disordered" evidence="7">
    <location>
        <begin position="360"/>
        <end position="398"/>
    </location>
</feature>
<evidence type="ECO:0000256" key="2">
    <source>
        <dbReference type="ARBA" id="ARBA00022723"/>
    </source>
</evidence>
<evidence type="ECO:0000313" key="10">
    <source>
        <dbReference type="Proteomes" id="UP000789508"/>
    </source>
</evidence>
<feature type="region of interest" description="Disordered" evidence="7">
    <location>
        <begin position="34"/>
        <end position="55"/>
    </location>
</feature>
<dbReference type="EMBL" id="CAJVPS010003213">
    <property type="protein sequence ID" value="CAG8584818.1"/>
    <property type="molecule type" value="Genomic_DNA"/>
</dbReference>
<dbReference type="InterPro" id="IPR039355">
    <property type="entry name" value="Transcription_factor_GATA"/>
</dbReference>
<feature type="domain" description="GATA-type" evidence="8">
    <location>
        <begin position="322"/>
        <end position="363"/>
    </location>
</feature>
<dbReference type="SMART" id="SM00401">
    <property type="entry name" value="ZnF_GATA"/>
    <property type="match status" value="2"/>
</dbReference>
<feature type="compositionally biased region" description="Acidic residues" evidence="7">
    <location>
        <begin position="34"/>
        <end position="46"/>
    </location>
</feature>
<dbReference type="OrthoDB" id="515401at2759"/>
<dbReference type="GO" id="GO:0000981">
    <property type="term" value="F:DNA-binding transcription factor activity, RNA polymerase II-specific"/>
    <property type="evidence" value="ECO:0007669"/>
    <property type="project" value="TreeGrafter"/>
</dbReference>
<evidence type="ECO:0000256" key="7">
    <source>
        <dbReference type="SAM" id="MobiDB-lite"/>
    </source>
</evidence>
<evidence type="ECO:0000256" key="1">
    <source>
        <dbReference type="ARBA" id="ARBA00004123"/>
    </source>
</evidence>
<dbReference type="PANTHER" id="PTHR10071">
    <property type="entry name" value="TRANSCRIPTION FACTOR GATA FAMILY MEMBER"/>
    <property type="match status" value="1"/>
</dbReference>
<evidence type="ECO:0000256" key="3">
    <source>
        <dbReference type="ARBA" id="ARBA00022771"/>
    </source>
</evidence>
<evidence type="ECO:0000259" key="8">
    <source>
        <dbReference type="PROSITE" id="PS50114"/>
    </source>
</evidence>
<keyword evidence="4" id="KW-0862">Zinc</keyword>
<dbReference type="PANTHER" id="PTHR10071:SF281">
    <property type="entry name" value="BOX A-BINDING FACTOR-RELATED"/>
    <property type="match status" value="1"/>
</dbReference>
<evidence type="ECO:0000313" key="9">
    <source>
        <dbReference type="EMBL" id="CAG8584818.1"/>
    </source>
</evidence>
<dbReference type="GO" id="GO:0000978">
    <property type="term" value="F:RNA polymerase II cis-regulatory region sequence-specific DNA binding"/>
    <property type="evidence" value="ECO:0007669"/>
    <property type="project" value="TreeGrafter"/>
</dbReference>
<comment type="subcellular location">
    <subcellularLocation>
        <location evidence="1">Nucleus</location>
    </subcellularLocation>
</comment>
<dbReference type="Gene3D" id="3.30.50.10">
    <property type="entry name" value="Erythroid Transcription Factor GATA-1, subunit A"/>
    <property type="match status" value="2"/>
</dbReference>
<dbReference type="GO" id="GO:0045944">
    <property type="term" value="P:positive regulation of transcription by RNA polymerase II"/>
    <property type="evidence" value="ECO:0007669"/>
    <property type="project" value="TreeGrafter"/>
</dbReference>
<evidence type="ECO:0000256" key="6">
    <source>
        <dbReference type="PROSITE-ProRule" id="PRU00094"/>
    </source>
</evidence>
<gene>
    <name evidence="9" type="ORF">ALEPTO_LOCUS7435</name>
</gene>
<evidence type="ECO:0000256" key="5">
    <source>
        <dbReference type="ARBA" id="ARBA00023242"/>
    </source>
</evidence>
<dbReference type="GO" id="GO:0000122">
    <property type="term" value="P:negative regulation of transcription by RNA polymerase II"/>
    <property type="evidence" value="ECO:0007669"/>
    <property type="project" value="TreeGrafter"/>
</dbReference>
<comment type="caution">
    <text evidence="9">The sequence shown here is derived from an EMBL/GenBank/DDBJ whole genome shotgun (WGS) entry which is preliminary data.</text>
</comment>
<dbReference type="AlphaFoldDB" id="A0A9N9C1Y7"/>
<dbReference type="GO" id="GO:0005634">
    <property type="term" value="C:nucleus"/>
    <property type="evidence" value="ECO:0007669"/>
    <property type="project" value="UniProtKB-SubCell"/>
</dbReference>
<protein>
    <submittedName>
        <fullName evidence="9">9726_t:CDS:1</fullName>
    </submittedName>
</protein>
<dbReference type="Proteomes" id="UP000789508">
    <property type="component" value="Unassembled WGS sequence"/>
</dbReference>
<sequence length="398" mass="44171">MENNSNANFTDEFGIGLNNDEDIFPTVVANQNMCDDDNWQQNDDENSSSVYQDQSESTAVIANNNNDSFDSSTINDQMLNTNVIIYDMRSNDSSSVHDFSVPDIDENLNIAGNNDSISNQQIVSNWEQNANYFTYMDAATTNAEPSTATNYFDNHDGNMLRSLQYYANATIQNQFPQYAFNPILGSQQHPMQTQHSINREHNSIPFAHLFDTTTHANIHHNNFIKLKKKRTRKHHEIVDIAVQGSGSSSSQIPSPIISGLRHDEIPQCSNCGVRETPAWRRDLQGVALLCNACGLYLKNKGVQRPTEIAPDGTIRLMRGQRRDSDVTCQNCGARNTPCWRTPNGQSLCGKCGIFQRTHGYPRPPSPSPSCSSTSSSPSLSAGGSLQPRKSPIQSLAPY</sequence>
<organism evidence="9 10">
    <name type="scientific">Ambispora leptoticha</name>
    <dbReference type="NCBI Taxonomy" id="144679"/>
    <lineage>
        <taxon>Eukaryota</taxon>
        <taxon>Fungi</taxon>
        <taxon>Fungi incertae sedis</taxon>
        <taxon>Mucoromycota</taxon>
        <taxon>Glomeromycotina</taxon>
        <taxon>Glomeromycetes</taxon>
        <taxon>Archaeosporales</taxon>
        <taxon>Ambisporaceae</taxon>
        <taxon>Ambispora</taxon>
    </lineage>
</organism>